<protein>
    <submittedName>
        <fullName evidence="1">Uncharacterized protein</fullName>
    </submittedName>
</protein>
<organism evidence="1 2">
    <name type="scientific">Naganishia vaughanmartiniae</name>
    <dbReference type="NCBI Taxonomy" id="1424756"/>
    <lineage>
        <taxon>Eukaryota</taxon>
        <taxon>Fungi</taxon>
        <taxon>Dikarya</taxon>
        <taxon>Basidiomycota</taxon>
        <taxon>Agaricomycotina</taxon>
        <taxon>Tremellomycetes</taxon>
        <taxon>Filobasidiales</taxon>
        <taxon>Filobasidiaceae</taxon>
        <taxon>Naganishia</taxon>
    </lineage>
</organism>
<keyword evidence="2" id="KW-1185">Reference proteome</keyword>
<dbReference type="Proteomes" id="UP001243375">
    <property type="component" value="Unassembled WGS sequence"/>
</dbReference>
<evidence type="ECO:0000313" key="1">
    <source>
        <dbReference type="EMBL" id="KAJ9121469.1"/>
    </source>
</evidence>
<comment type="caution">
    <text evidence="1">The sequence shown here is derived from an EMBL/GenBank/DDBJ whole genome shotgun (WGS) entry which is preliminary data.</text>
</comment>
<name>A0ACC2XDN4_9TREE</name>
<gene>
    <name evidence="1" type="ORF">QFC22_002085</name>
</gene>
<sequence length="150" mass="15990">MKYSSAFFSGLAAALGATDVCDARRGDLTLNNGATLTLGDGTFGYTKNSKSSVVDNSDALSVLTLRDDEETQERSVSVPAFGNSIPAGLAPEMPFLLPGRLDSYDDDKVDNCTPVKRLGMEICDNGKKGPILRPISHRHGNEEGISKPLK</sequence>
<reference evidence="1" key="1">
    <citation type="submission" date="2023-04" db="EMBL/GenBank/DDBJ databases">
        <title>Draft Genome sequencing of Naganishia species isolated from polar environments using Oxford Nanopore Technology.</title>
        <authorList>
            <person name="Leo P."/>
            <person name="Venkateswaran K."/>
        </authorList>
    </citation>
    <scope>NUCLEOTIDE SEQUENCE</scope>
    <source>
        <strain evidence="1">MNA-CCFEE 5425</strain>
    </source>
</reference>
<evidence type="ECO:0000313" key="2">
    <source>
        <dbReference type="Proteomes" id="UP001243375"/>
    </source>
</evidence>
<proteinExistence type="predicted"/>
<dbReference type="EMBL" id="JASBWU010000005">
    <property type="protein sequence ID" value="KAJ9121469.1"/>
    <property type="molecule type" value="Genomic_DNA"/>
</dbReference>
<accession>A0ACC2XDN4</accession>